<dbReference type="EMBL" id="VFYP01000001">
    <property type="protein sequence ID" value="TPP11311.1"/>
    <property type="molecule type" value="Genomic_DNA"/>
</dbReference>
<keyword evidence="2" id="KW-0472">Membrane</keyword>
<feature type="compositionally biased region" description="Low complexity" evidence="1">
    <location>
        <begin position="523"/>
        <end position="546"/>
    </location>
</feature>
<name>A0A504UX29_9HYPH</name>
<evidence type="ECO:0000256" key="1">
    <source>
        <dbReference type="SAM" id="MobiDB-lite"/>
    </source>
</evidence>
<dbReference type="OrthoDB" id="8456606at2"/>
<feature type="compositionally biased region" description="Low complexity" evidence="1">
    <location>
        <begin position="174"/>
        <end position="183"/>
    </location>
</feature>
<keyword evidence="2" id="KW-1133">Transmembrane helix</keyword>
<feature type="region of interest" description="Disordered" evidence="1">
    <location>
        <begin position="489"/>
        <end position="548"/>
    </location>
</feature>
<dbReference type="PANTHER" id="PTHR38766">
    <property type="entry name" value="FLAGELLAR PROTEIN FLIO"/>
    <property type="match status" value="1"/>
</dbReference>
<dbReference type="PANTHER" id="PTHR38766:SF1">
    <property type="entry name" value="FLAGELLAR PROTEIN FLIO"/>
    <property type="match status" value="1"/>
</dbReference>
<comment type="caution">
    <text evidence="3">The sequence shown here is derived from an EMBL/GenBank/DDBJ whole genome shotgun (WGS) entry which is preliminary data.</text>
</comment>
<accession>A0A504UX29</accession>
<evidence type="ECO:0000313" key="4">
    <source>
        <dbReference type="Proteomes" id="UP000316429"/>
    </source>
</evidence>
<dbReference type="Proteomes" id="UP000316429">
    <property type="component" value="Unassembled WGS sequence"/>
</dbReference>
<sequence>MLDELISAYGNRFLVAALGVSLALLCLFIVLWVLRNRAPSPFVRGGRNRQPRLQVLDAAAVDTRRRIVLIRRDNVEHLVMIGGPTDLVIESGIGDERHYLNARAVQAQPIEDEARLAQQHAASLPATEPFERAPVPPTAMVAPKADLVERDLPVTAQQQPAKPQVDASHAEVSQIRAQQAAAADRPRPAPIADRDLVPRPTAEQAASVTAEPASLSRPSVSISATPANAAPQPAAAPIVAAAATPAPVVAVQTPTPPARQSEPAKVYTPNAIPLREQLRETESTSATFTPALHAAPTAPAPVSASQAGRMDSPTAPLGRVIEEPAPVVSIDAPVRTSASETATAPAAQPSPSAAVTSEPDRAIADLSLEQSQQRFIAAEPPVIEPSIQISSPADDEVQPPRDVAPPVRAEIDAPLAEDVLEAARARVLSVSVNEGAPRPFEAARFASSGPGAMTANTQQGIALDESPTRDLSDFERVLEEEMALHIAADPGPQRSQPAAAPAVPHLLPETRPDRPRLPIGAIAAEPRASATPTASANAAQPAEEPNLQTEIARIFGEMSASRNP</sequence>
<proteinExistence type="predicted"/>
<dbReference type="InterPro" id="IPR052205">
    <property type="entry name" value="FliO/MopB"/>
</dbReference>
<evidence type="ECO:0000256" key="2">
    <source>
        <dbReference type="SAM" id="Phobius"/>
    </source>
</evidence>
<dbReference type="AlphaFoldDB" id="A0A504UX29"/>
<feature type="compositionally biased region" description="Basic and acidic residues" evidence="1">
    <location>
        <begin position="184"/>
        <end position="197"/>
    </location>
</feature>
<feature type="region of interest" description="Disordered" evidence="1">
    <location>
        <begin position="155"/>
        <end position="228"/>
    </location>
</feature>
<keyword evidence="2" id="KW-0812">Transmembrane</keyword>
<feature type="region of interest" description="Disordered" evidence="1">
    <location>
        <begin position="336"/>
        <end position="357"/>
    </location>
</feature>
<evidence type="ECO:0008006" key="5">
    <source>
        <dbReference type="Google" id="ProtNLM"/>
    </source>
</evidence>
<keyword evidence="4" id="KW-1185">Reference proteome</keyword>
<evidence type="ECO:0000313" key="3">
    <source>
        <dbReference type="EMBL" id="TPP11311.1"/>
    </source>
</evidence>
<feature type="transmembrane region" description="Helical" evidence="2">
    <location>
        <begin position="12"/>
        <end position="34"/>
    </location>
</feature>
<protein>
    <recommendedName>
        <fullName evidence="5">Flagellar biosynthesis protein FliO</fullName>
    </recommendedName>
</protein>
<organism evidence="3 4">
    <name type="scientific">Rhizobium glycinendophyticum</name>
    <dbReference type="NCBI Taxonomy" id="2589807"/>
    <lineage>
        <taxon>Bacteria</taxon>
        <taxon>Pseudomonadati</taxon>
        <taxon>Pseudomonadota</taxon>
        <taxon>Alphaproteobacteria</taxon>
        <taxon>Hyphomicrobiales</taxon>
        <taxon>Rhizobiaceae</taxon>
        <taxon>Rhizobium/Agrobacterium group</taxon>
        <taxon>Rhizobium</taxon>
    </lineage>
</organism>
<gene>
    <name evidence="3" type="ORF">FJQ55_11005</name>
</gene>
<feature type="compositionally biased region" description="Low complexity" evidence="1">
    <location>
        <begin position="497"/>
        <end position="507"/>
    </location>
</feature>
<reference evidence="3 4" key="1">
    <citation type="submission" date="2019-06" db="EMBL/GenBank/DDBJ databases">
        <title>Rhizobium sp. CL12 isolated from roots of soybean.</title>
        <authorList>
            <person name="Wang C."/>
        </authorList>
    </citation>
    <scope>NUCLEOTIDE SEQUENCE [LARGE SCALE GENOMIC DNA]</scope>
    <source>
        <strain evidence="3 4">CL12</strain>
    </source>
</reference>